<evidence type="ECO:0000256" key="1">
    <source>
        <dbReference type="SAM" id="Phobius"/>
    </source>
</evidence>
<feature type="transmembrane region" description="Helical" evidence="1">
    <location>
        <begin position="56"/>
        <end position="74"/>
    </location>
</feature>
<feature type="transmembrane region" description="Helical" evidence="1">
    <location>
        <begin position="26"/>
        <end position="50"/>
    </location>
</feature>
<dbReference type="EMBL" id="MN739317">
    <property type="protein sequence ID" value="QHS98508.1"/>
    <property type="molecule type" value="Genomic_DNA"/>
</dbReference>
<name>A0A6C0C4C8_9ZZZZ</name>
<sequence length="110" mass="12052">MPPSAATPLSLLPNMLKIQEYLKNPVIAATTTIVGVATLHYSFVMLYAYLCIPSGIFGAFWNIVSLGSPFCYALNTIQFRLSENYITIWTGVVMAIVGWFVGKIGVKKST</sequence>
<keyword evidence="1" id="KW-1133">Transmembrane helix</keyword>
<reference evidence="2" key="1">
    <citation type="journal article" date="2020" name="Nature">
        <title>Giant virus diversity and host interactions through global metagenomics.</title>
        <authorList>
            <person name="Schulz F."/>
            <person name="Roux S."/>
            <person name="Paez-Espino D."/>
            <person name="Jungbluth S."/>
            <person name="Walsh D.A."/>
            <person name="Denef V.J."/>
            <person name="McMahon K.D."/>
            <person name="Konstantinidis K.T."/>
            <person name="Eloe-Fadrosh E.A."/>
            <person name="Kyrpides N.C."/>
            <person name="Woyke T."/>
        </authorList>
    </citation>
    <scope>NUCLEOTIDE SEQUENCE</scope>
    <source>
        <strain evidence="2">GVMAG-M-3300020185-18</strain>
    </source>
</reference>
<evidence type="ECO:0000313" key="2">
    <source>
        <dbReference type="EMBL" id="QHS98508.1"/>
    </source>
</evidence>
<feature type="transmembrane region" description="Helical" evidence="1">
    <location>
        <begin position="86"/>
        <end position="106"/>
    </location>
</feature>
<protein>
    <submittedName>
        <fullName evidence="2">Uncharacterized protein</fullName>
    </submittedName>
</protein>
<keyword evidence="1" id="KW-0472">Membrane</keyword>
<proteinExistence type="predicted"/>
<dbReference type="AlphaFoldDB" id="A0A6C0C4C8"/>
<keyword evidence="1" id="KW-0812">Transmembrane</keyword>
<accession>A0A6C0C4C8</accession>
<organism evidence="2">
    <name type="scientific">viral metagenome</name>
    <dbReference type="NCBI Taxonomy" id="1070528"/>
    <lineage>
        <taxon>unclassified sequences</taxon>
        <taxon>metagenomes</taxon>
        <taxon>organismal metagenomes</taxon>
    </lineage>
</organism>